<evidence type="ECO:0000313" key="5">
    <source>
        <dbReference type="Proteomes" id="UP000547976"/>
    </source>
</evidence>
<gene>
    <name evidence="4" type="ORF">FSUBG_12703</name>
</gene>
<dbReference type="Pfam" id="PF12752">
    <property type="entry name" value="SUZ"/>
    <property type="match status" value="1"/>
</dbReference>
<name>A0A8H5NZT9_GIBSU</name>
<protein>
    <recommendedName>
        <fullName evidence="6">SUZ domain-containing protein</fullName>
    </recommendedName>
</protein>
<feature type="domain" description="SUZ-C" evidence="3">
    <location>
        <begin position="237"/>
        <end position="282"/>
    </location>
</feature>
<feature type="region of interest" description="Disordered" evidence="1">
    <location>
        <begin position="1"/>
        <end position="57"/>
    </location>
</feature>
<evidence type="ECO:0000313" key="4">
    <source>
        <dbReference type="EMBL" id="KAF5584647.1"/>
    </source>
</evidence>
<feature type="compositionally biased region" description="Basic and acidic residues" evidence="1">
    <location>
        <begin position="38"/>
        <end position="54"/>
    </location>
</feature>
<organism evidence="4 5">
    <name type="scientific">Gibberella subglutinans</name>
    <name type="common">Fusarium subglutinans</name>
    <dbReference type="NCBI Taxonomy" id="42677"/>
    <lineage>
        <taxon>Eukaryota</taxon>
        <taxon>Fungi</taxon>
        <taxon>Dikarya</taxon>
        <taxon>Ascomycota</taxon>
        <taxon>Pezizomycotina</taxon>
        <taxon>Sordariomycetes</taxon>
        <taxon>Hypocreomycetidae</taxon>
        <taxon>Hypocreales</taxon>
        <taxon>Nectriaceae</taxon>
        <taxon>Fusarium</taxon>
        <taxon>Fusarium fujikuroi species complex</taxon>
    </lineage>
</organism>
<feature type="compositionally biased region" description="Basic and acidic residues" evidence="1">
    <location>
        <begin position="111"/>
        <end position="145"/>
    </location>
</feature>
<evidence type="ECO:0000259" key="3">
    <source>
        <dbReference type="PROSITE" id="PS51938"/>
    </source>
</evidence>
<feature type="compositionally biased region" description="Basic and acidic residues" evidence="1">
    <location>
        <begin position="184"/>
        <end position="203"/>
    </location>
</feature>
<feature type="compositionally biased region" description="Polar residues" evidence="1">
    <location>
        <begin position="28"/>
        <end position="37"/>
    </location>
</feature>
<dbReference type="InterPro" id="IPR024771">
    <property type="entry name" value="SUZ"/>
</dbReference>
<comment type="caution">
    <text evidence="4">The sequence shown here is derived from an EMBL/GenBank/DDBJ whole genome shotgun (WGS) entry which is preliminary data.</text>
</comment>
<sequence length="288" mass="32139">MGKNTAVIPDAWEDDWEAQADKMPSEPEQPTQPVSLSKSERLAQHTEQNRKLWESADTPQTFHYIEAGSNSGVPLTNPFKPQVKVLSRKPIIAKRDATAGMSGLSLDDDNETKKEVPMSPEEVRAKQKRDREEKQRRYEEARAKIFGESNPSSGASSPGTVTPPKVDGYAGRGRGRGRGGYRNNDTRQVDNRQPENRAFDAPRRMQNMSGSGRELFDPNFSPKPEHPPQRRQADYSSPGRSVTPRDEQQQQQQQQQQLQPRAPIRSPKGPDGSGRGGFGFAHRGNRGS</sequence>
<dbReference type="PROSITE" id="PS51673">
    <property type="entry name" value="SUZ"/>
    <property type="match status" value="1"/>
</dbReference>
<dbReference type="RefSeq" id="XP_036531818.1">
    <property type="nucleotide sequence ID" value="XM_036677518.1"/>
</dbReference>
<accession>A0A8H5NZT9</accession>
<evidence type="ECO:0008006" key="6">
    <source>
        <dbReference type="Google" id="ProtNLM"/>
    </source>
</evidence>
<proteinExistence type="predicted"/>
<feature type="compositionally biased region" description="Basic and acidic residues" evidence="1">
    <location>
        <begin position="223"/>
        <end position="233"/>
    </location>
</feature>
<dbReference type="Proteomes" id="UP000547976">
    <property type="component" value="Unassembled WGS sequence"/>
</dbReference>
<feature type="region of interest" description="Disordered" evidence="1">
    <location>
        <begin position="89"/>
        <end position="288"/>
    </location>
</feature>
<keyword evidence="5" id="KW-1185">Reference proteome</keyword>
<evidence type="ECO:0000259" key="2">
    <source>
        <dbReference type="PROSITE" id="PS51673"/>
    </source>
</evidence>
<feature type="domain" description="SUZ" evidence="2">
    <location>
        <begin position="64"/>
        <end position="150"/>
    </location>
</feature>
<dbReference type="PROSITE" id="PS51938">
    <property type="entry name" value="SUZ_C"/>
    <property type="match status" value="1"/>
</dbReference>
<feature type="compositionally biased region" description="Low complexity" evidence="1">
    <location>
        <begin position="249"/>
        <end position="270"/>
    </location>
</feature>
<dbReference type="EMBL" id="JAAOAV010000284">
    <property type="protein sequence ID" value="KAF5584647.1"/>
    <property type="molecule type" value="Genomic_DNA"/>
</dbReference>
<dbReference type="AlphaFoldDB" id="A0A8H5NZT9"/>
<feature type="compositionally biased region" description="Polar residues" evidence="1">
    <location>
        <begin position="149"/>
        <end position="160"/>
    </location>
</feature>
<evidence type="ECO:0000256" key="1">
    <source>
        <dbReference type="SAM" id="MobiDB-lite"/>
    </source>
</evidence>
<dbReference type="OrthoDB" id="5422283at2759"/>
<dbReference type="GeneID" id="59312236"/>
<dbReference type="InterPro" id="IPR024642">
    <property type="entry name" value="SUZ-C"/>
</dbReference>
<reference evidence="4 5" key="1">
    <citation type="submission" date="2020-05" db="EMBL/GenBank/DDBJ databases">
        <title>Identification and distribution of gene clusters putatively required for synthesis of sphingolipid metabolism inhibitors in phylogenetically diverse species of the filamentous fungus Fusarium.</title>
        <authorList>
            <person name="Kim H.-S."/>
            <person name="Busman M."/>
            <person name="Brown D.W."/>
            <person name="Divon H."/>
            <person name="Uhlig S."/>
            <person name="Proctor R.H."/>
        </authorList>
    </citation>
    <scope>NUCLEOTIDE SEQUENCE [LARGE SCALE GENOMIC DNA]</scope>
    <source>
        <strain evidence="4 5">NRRL 66333</strain>
    </source>
</reference>